<dbReference type="PANTHER" id="PTHR11851:SF224">
    <property type="entry name" value="PROCESSING PROTEASE"/>
    <property type="match status" value="1"/>
</dbReference>
<feature type="domain" description="Peptidase M16 C-terminal" evidence="3">
    <location>
        <begin position="190"/>
        <end position="365"/>
    </location>
</feature>
<keyword evidence="1" id="KW-0732">Signal</keyword>
<accession>A0A448VNU0</accession>
<dbReference type="Proteomes" id="UP000272771">
    <property type="component" value="Chromosome"/>
</dbReference>
<sequence length="439" mass="47732">MFAKKLLWAALLMPVAAQASIDIQRWTTAEGTQILLVERHENPIVDMRISFKGAGSVFNPAGKGELAEFAAALLLSGTEKLDEEAFHARSNDLAVDIGSSSGEETAALTFRSLSRSENLLPTLDLVNQALVSPRFDTAVFERNRSQSITALQQSERKPGFVADRALTRLMYPDHPYGNGANVSVESLGKMSLDDIRAFYRSRYGKQNAVVAIVGDVDRQQAEKMAAKALDKLPQKPQHGHAVAPVPEQKARHQAIPFPGEQAQIVMGMPLIKRHDPDYYALVAGNYVLGGGGFDSRLMKVLRDRHGYTYGAYSRLSPMTEAGGLGIAFSTKKANAAPALAAAKKVLAGFIAEGPTEAELKQAKDNIIGSFPLRFDSNAKLLNYLSLIGVHNLPSDYLEAYPKAIEALTAEQVKEVWQRRVNPNKLHTVIVGGKAKGKAE</sequence>
<name>A0A448VNU0_9NEIS</name>
<dbReference type="RefSeq" id="WP_004285174.1">
    <property type="nucleotide sequence ID" value="NZ_CAUJRG010000009.1"/>
</dbReference>
<protein>
    <submittedName>
        <fullName evidence="4">Peptidase M16 inactive domain</fullName>
    </submittedName>
</protein>
<organism evidence="4 5">
    <name type="scientific">Neisseria weaveri</name>
    <dbReference type="NCBI Taxonomy" id="28091"/>
    <lineage>
        <taxon>Bacteria</taxon>
        <taxon>Pseudomonadati</taxon>
        <taxon>Pseudomonadota</taxon>
        <taxon>Betaproteobacteria</taxon>
        <taxon>Neisseriales</taxon>
        <taxon>Neisseriaceae</taxon>
        <taxon>Neisseria</taxon>
    </lineage>
</organism>
<evidence type="ECO:0000313" key="4">
    <source>
        <dbReference type="EMBL" id="VEJ51334.1"/>
    </source>
</evidence>
<dbReference type="Pfam" id="PF00675">
    <property type="entry name" value="Peptidase_M16"/>
    <property type="match status" value="1"/>
</dbReference>
<feature type="chain" id="PRO_5019242862" evidence="1">
    <location>
        <begin position="20"/>
        <end position="439"/>
    </location>
</feature>
<feature type="signal peptide" evidence="1">
    <location>
        <begin position="1"/>
        <end position="19"/>
    </location>
</feature>
<dbReference type="InterPro" id="IPR050361">
    <property type="entry name" value="MPP/UQCRC_Complex"/>
</dbReference>
<evidence type="ECO:0000256" key="1">
    <source>
        <dbReference type="SAM" id="SignalP"/>
    </source>
</evidence>
<gene>
    <name evidence="4" type="ORF">NCTC12742_01215</name>
</gene>
<dbReference type="KEGG" id="nwe:SAMEA3174300_1844"/>
<dbReference type="PANTHER" id="PTHR11851">
    <property type="entry name" value="METALLOPROTEASE"/>
    <property type="match status" value="1"/>
</dbReference>
<evidence type="ECO:0000259" key="3">
    <source>
        <dbReference type="Pfam" id="PF05193"/>
    </source>
</evidence>
<dbReference type="Pfam" id="PF05193">
    <property type="entry name" value="Peptidase_M16_C"/>
    <property type="match status" value="1"/>
</dbReference>
<dbReference type="Gene3D" id="3.30.830.10">
    <property type="entry name" value="Metalloenzyme, LuxS/M16 peptidase-like"/>
    <property type="match status" value="2"/>
</dbReference>
<proteinExistence type="predicted"/>
<dbReference type="InterPro" id="IPR007863">
    <property type="entry name" value="Peptidase_M16_C"/>
</dbReference>
<keyword evidence="5" id="KW-1185">Reference proteome</keyword>
<reference evidence="4 5" key="1">
    <citation type="submission" date="2018-12" db="EMBL/GenBank/DDBJ databases">
        <authorList>
            <consortium name="Pathogen Informatics"/>
        </authorList>
    </citation>
    <scope>NUCLEOTIDE SEQUENCE [LARGE SCALE GENOMIC DNA]</scope>
    <source>
        <strain evidence="4 5">NCTC12742</strain>
    </source>
</reference>
<dbReference type="AlphaFoldDB" id="A0A448VNU0"/>
<feature type="domain" description="Peptidase M16 N-terminal" evidence="2">
    <location>
        <begin position="41"/>
        <end position="178"/>
    </location>
</feature>
<dbReference type="OrthoDB" id="9811314at2"/>
<dbReference type="STRING" id="28091.SAMEA3174300_01844"/>
<dbReference type="InterPro" id="IPR011765">
    <property type="entry name" value="Pept_M16_N"/>
</dbReference>
<dbReference type="SUPFAM" id="SSF63411">
    <property type="entry name" value="LuxS/MPP-like metallohydrolase"/>
    <property type="match status" value="2"/>
</dbReference>
<dbReference type="GO" id="GO:0046872">
    <property type="term" value="F:metal ion binding"/>
    <property type="evidence" value="ECO:0007669"/>
    <property type="project" value="InterPro"/>
</dbReference>
<evidence type="ECO:0000259" key="2">
    <source>
        <dbReference type="Pfam" id="PF00675"/>
    </source>
</evidence>
<dbReference type="InterPro" id="IPR011249">
    <property type="entry name" value="Metalloenz_LuxS/M16"/>
</dbReference>
<dbReference type="EMBL" id="LR134533">
    <property type="protein sequence ID" value="VEJ51334.1"/>
    <property type="molecule type" value="Genomic_DNA"/>
</dbReference>
<evidence type="ECO:0000313" key="5">
    <source>
        <dbReference type="Proteomes" id="UP000272771"/>
    </source>
</evidence>